<dbReference type="AlphaFoldDB" id="A0A2S6C3U0"/>
<evidence type="ECO:0000259" key="2">
    <source>
        <dbReference type="Pfam" id="PF06985"/>
    </source>
</evidence>
<dbReference type="PANTHER" id="PTHR24148">
    <property type="entry name" value="ANKYRIN REPEAT DOMAIN-CONTAINING PROTEIN 39 HOMOLOG-RELATED"/>
    <property type="match status" value="1"/>
</dbReference>
<dbReference type="PANTHER" id="PTHR24148:SF64">
    <property type="entry name" value="HETEROKARYON INCOMPATIBILITY DOMAIN-CONTAINING PROTEIN"/>
    <property type="match status" value="1"/>
</dbReference>
<feature type="compositionally biased region" description="Acidic residues" evidence="1">
    <location>
        <begin position="64"/>
        <end position="78"/>
    </location>
</feature>
<dbReference type="InterPro" id="IPR052895">
    <property type="entry name" value="HetReg/Transcr_Mod"/>
</dbReference>
<dbReference type="OrthoDB" id="270167at2759"/>
<evidence type="ECO:0000313" key="4">
    <source>
        <dbReference type="Proteomes" id="UP000237631"/>
    </source>
</evidence>
<name>A0A2S6C3U0_9PEZI</name>
<dbReference type="STRING" id="357750.A0A2S6C3U0"/>
<dbReference type="InterPro" id="IPR010730">
    <property type="entry name" value="HET"/>
</dbReference>
<keyword evidence="4" id="KW-1185">Reference proteome</keyword>
<sequence length="322" mass="35738">MYLDIDTPIGEGFDSPEDLRAAIAEISKHTEGRGEQLNWANHLKLLTADLSVEASAEESASDRTEDDSEDADDDDAELSEAGSVAPSDDEEDDCSCNDANVRNFSHNDRQLRLTTESETPDCCHYIAVSDCWTSTGRAPHAGEPFTLHTNHDPPRPPSCPSSLLDRVIQTASGKQVSLIWIDQECIDQSDPQDKNVGIQSMNLVYQRASYGLAVLEATITDQRHLTALSELLENNVEMDDREMIRDVCEALKIVMSDQWFERAWYLQESVSGNRQMRLVVRCSEDLEVPDLLGSAVTGCFEMGLSELHHTIVSSLGLHLDQV</sequence>
<accession>A0A2S6C3U0</accession>
<dbReference type="EMBL" id="PNEN01000565">
    <property type="protein sequence ID" value="PPJ54399.1"/>
    <property type="molecule type" value="Genomic_DNA"/>
</dbReference>
<reference evidence="4" key="1">
    <citation type="journal article" date="2017" name="bioRxiv">
        <title>Conservation of a gene cluster reveals novel cercosporin biosynthetic mechanisms and extends production to the genus Colletotrichum.</title>
        <authorList>
            <person name="de Jonge R."/>
            <person name="Ebert M.K."/>
            <person name="Huitt-Roehl C.R."/>
            <person name="Pal P."/>
            <person name="Suttle J.C."/>
            <person name="Spanner R.E."/>
            <person name="Neubauer J.D."/>
            <person name="Jurick W.M.II."/>
            <person name="Stott K.A."/>
            <person name="Secor G.A."/>
            <person name="Thomma B.P.H.J."/>
            <person name="Van de Peer Y."/>
            <person name="Townsend C.A."/>
            <person name="Bolton M.D."/>
        </authorList>
    </citation>
    <scope>NUCLEOTIDE SEQUENCE [LARGE SCALE GENOMIC DNA]</scope>
    <source>
        <strain evidence="4">CBS538.71</strain>
    </source>
</reference>
<feature type="domain" description="Heterokaryon incompatibility" evidence="2">
    <location>
        <begin position="125"/>
        <end position="268"/>
    </location>
</feature>
<proteinExistence type="predicted"/>
<evidence type="ECO:0000313" key="3">
    <source>
        <dbReference type="EMBL" id="PPJ54399.1"/>
    </source>
</evidence>
<feature type="region of interest" description="Disordered" evidence="1">
    <location>
        <begin position="52"/>
        <end position="97"/>
    </location>
</feature>
<organism evidence="3 4">
    <name type="scientific">Cercospora berteroae</name>
    <dbReference type="NCBI Taxonomy" id="357750"/>
    <lineage>
        <taxon>Eukaryota</taxon>
        <taxon>Fungi</taxon>
        <taxon>Dikarya</taxon>
        <taxon>Ascomycota</taxon>
        <taxon>Pezizomycotina</taxon>
        <taxon>Dothideomycetes</taxon>
        <taxon>Dothideomycetidae</taxon>
        <taxon>Mycosphaerellales</taxon>
        <taxon>Mycosphaerellaceae</taxon>
        <taxon>Cercospora</taxon>
    </lineage>
</organism>
<comment type="caution">
    <text evidence="3">The sequence shown here is derived from an EMBL/GenBank/DDBJ whole genome shotgun (WGS) entry which is preliminary data.</text>
</comment>
<protein>
    <recommendedName>
        <fullName evidence="2">Heterokaryon incompatibility domain-containing protein</fullName>
    </recommendedName>
</protein>
<gene>
    <name evidence="3" type="ORF">CBER1_07763</name>
</gene>
<dbReference type="Pfam" id="PF06985">
    <property type="entry name" value="HET"/>
    <property type="match status" value="1"/>
</dbReference>
<evidence type="ECO:0000256" key="1">
    <source>
        <dbReference type="SAM" id="MobiDB-lite"/>
    </source>
</evidence>
<dbReference type="Proteomes" id="UP000237631">
    <property type="component" value="Unassembled WGS sequence"/>
</dbReference>